<feature type="compositionally biased region" description="Low complexity" evidence="1">
    <location>
        <begin position="14"/>
        <end position="24"/>
    </location>
</feature>
<name>G8XET1_STREN</name>
<dbReference type="Proteomes" id="UP000007842">
    <property type="component" value="Plasmid pSCATT"/>
</dbReference>
<feature type="region of interest" description="Disordered" evidence="1">
    <location>
        <begin position="1"/>
        <end position="211"/>
    </location>
</feature>
<dbReference type="EMBL" id="CP003229">
    <property type="protein sequence ID" value="AEW99354.1"/>
    <property type="molecule type" value="Genomic_DNA"/>
</dbReference>
<dbReference type="HOGENOM" id="CLU_1304273_0_0_11"/>
<evidence type="ECO:0000256" key="1">
    <source>
        <dbReference type="SAM" id="MobiDB-lite"/>
    </source>
</evidence>
<feature type="compositionally biased region" description="Basic residues" evidence="1">
    <location>
        <begin position="25"/>
        <end position="35"/>
    </location>
</feature>
<accession>G8XET1</accession>
<dbReference type="PATRIC" id="fig|1003195.29.peg.6959"/>
<gene>
    <name evidence="2" type="ordered locus">SCATT_p11610</name>
</gene>
<feature type="compositionally biased region" description="Polar residues" evidence="1">
    <location>
        <begin position="197"/>
        <end position="211"/>
    </location>
</feature>
<feature type="compositionally biased region" description="Basic residues" evidence="1">
    <location>
        <begin position="1"/>
        <end position="13"/>
    </location>
</feature>
<feature type="compositionally biased region" description="Low complexity" evidence="1">
    <location>
        <begin position="86"/>
        <end position="98"/>
    </location>
</feature>
<geneLocation type="plasmid" evidence="2 3">
    <name>pSCATT</name>
</geneLocation>
<reference evidence="3" key="1">
    <citation type="submission" date="2011-12" db="EMBL/GenBank/DDBJ databases">
        <title>Complete genome sequence of Streptomyces cattleya strain DSM 46488.</title>
        <authorList>
            <person name="Ou H.-Y."/>
            <person name="Li P."/>
            <person name="Zhao C."/>
            <person name="O'Hagan D."/>
            <person name="Deng Z."/>
        </authorList>
    </citation>
    <scope>NUCLEOTIDE SEQUENCE [LARGE SCALE GENOMIC DNA]</scope>
    <source>
        <strain evidence="3">ATCC 35852 / DSM 46488 / JCM 4925 / NBRC 14057 / NRRL 8057</strain>
        <plasmid evidence="3">Plasmid pSCATT</plasmid>
    </source>
</reference>
<dbReference type="KEGG" id="scy:SCATT_p11610"/>
<organism evidence="2 3">
    <name type="scientific">Streptantibioticus cattleyicolor (strain ATCC 35852 / DSM 46488 / JCM 4925 / NBRC 14057 / NRRL 8057)</name>
    <name type="common">Streptomyces cattleya</name>
    <dbReference type="NCBI Taxonomy" id="1003195"/>
    <lineage>
        <taxon>Bacteria</taxon>
        <taxon>Bacillati</taxon>
        <taxon>Actinomycetota</taxon>
        <taxon>Actinomycetes</taxon>
        <taxon>Kitasatosporales</taxon>
        <taxon>Streptomycetaceae</taxon>
        <taxon>Streptantibioticus</taxon>
    </lineage>
</organism>
<proteinExistence type="predicted"/>
<evidence type="ECO:0000313" key="3">
    <source>
        <dbReference type="Proteomes" id="UP000007842"/>
    </source>
</evidence>
<keyword evidence="3" id="KW-1185">Reference proteome</keyword>
<evidence type="ECO:0000313" key="2">
    <source>
        <dbReference type="EMBL" id="AEW99354.1"/>
    </source>
</evidence>
<protein>
    <submittedName>
        <fullName evidence="2">Uncharacterized protein</fullName>
    </submittedName>
</protein>
<dbReference type="AlphaFoldDB" id="G8XET1"/>
<keyword evidence="2" id="KW-0614">Plasmid</keyword>
<sequence length="211" mass="22369">MPAVRPGRRRRALRNVPGPGSPGHAHPRPRPRRPAPCRTVTRCLVPSTSPVGRAGVPQRLGRPLTGRGSAAIMRAPRPRGGRTADPGRLAAGARPGGPRSRRAPALSPHAGADVPWSTPHGRRGRWPSPRPSVRRGQLTGARGALGITPIRWPAARRRGTRYARRDARPFPGASRRGGCPHPTAVTPVRPPRPGASTCATPTVTSGSTPRR</sequence>